<dbReference type="InterPro" id="IPR002052">
    <property type="entry name" value="DNA_methylase_N6_adenine_CS"/>
</dbReference>
<sequence>MAPTTGPVVTRADIARRTAVRRPAVSNWQRRYADFPEAVSRNDEDVELFPEAEVQTWLDRRMIPANARRAGEGAGATYGDRFRQQGATTGFVAAVRALVEDPRHFGDHIPQDHYLLLLMALVHTRQLRPEVWRACADRPGDAVEAVRHVLWEDRAYRLSDLLGRSLDRCPPHMLAELVAALDSASPEPGAGAEAFDLLLAAYGDVAGGTAGELPTPPSVARAVAGMLMSEPPSADGPPVRLHDPYCRAGEMLAASVDAVRASAPVPPSLSVSGSGTQAVPGELAGMNLAQRRQPADLRTEPGAEDRGAGPGGRFDRVLTNPPFNERLTRRSGHHATHWSYGDPPAHNANYDWLQFVVHSLSERGRACVVMPTNAASSAHTGERRIRRAMIEDGAVEALVALPPQLFPATAVAVSVWILKHPTGSCRDVFFLDATGLGSMTSRTRRVLAAEDTDLLVRITRSREERKGLSRTVGIDEIRAHGHSLSATAYLTTGATEPAPAATGGQVRALAGRLAELGDRARDVDRHIETLLKEYGL</sequence>
<dbReference type="PROSITE" id="PS00092">
    <property type="entry name" value="N6_MTASE"/>
    <property type="match status" value="1"/>
</dbReference>
<dbReference type="InterPro" id="IPR003356">
    <property type="entry name" value="DNA_methylase_A-5"/>
</dbReference>
<reference evidence="5" key="1">
    <citation type="journal article" date="2019" name="Int. J. Syst. Evol. Microbiol.">
        <title>The Global Catalogue of Microorganisms (GCM) 10K type strain sequencing project: providing services to taxonomists for standard genome sequencing and annotation.</title>
        <authorList>
            <consortium name="The Broad Institute Genomics Platform"/>
            <consortium name="The Broad Institute Genome Sequencing Center for Infectious Disease"/>
            <person name="Wu L."/>
            <person name="Ma J."/>
        </authorList>
    </citation>
    <scope>NUCLEOTIDE SEQUENCE [LARGE SCALE GENOMIC DNA]</scope>
    <source>
        <strain evidence="5">CGMCC 4.1721</strain>
    </source>
</reference>
<feature type="region of interest" description="Disordered" evidence="2">
    <location>
        <begin position="291"/>
        <end position="320"/>
    </location>
</feature>
<keyword evidence="5" id="KW-1185">Reference proteome</keyword>
<dbReference type="InterPro" id="IPR052916">
    <property type="entry name" value="Type-I_RE_MTase_Subunit"/>
</dbReference>
<evidence type="ECO:0000313" key="5">
    <source>
        <dbReference type="Proteomes" id="UP001596208"/>
    </source>
</evidence>
<proteinExistence type="predicted"/>
<evidence type="ECO:0000256" key="2">
    <source>
        <dbReference type="SAM" id="MobiDB-lite"/>
    </source>
</evidence>
<name>A0ABW0AYP7_9ACTN</name>
<accession>A0ABW0AYP7</accession>
<evidence type="ECO:0000313" key="4">
    <source>
        <dbReference type="EMBL" id="MFC5170057.1"/>
    </source>
</evidence>
<dbReference type="InterPro" id="IPR029063">
    <property type="entry name" value="SAM-dependent_MTases_sf"/>
</dbReference>
<dbReference type="Pfam" id="PF02384">
    <property type="entry name" value="N6_Mtase"/>
    <property type="match status" value="1"/>
</dbReference>
<dbReference type="GO" id="GO:0008168">
    <property type="term" value="F:methyltransferase activity"/>
    <property type="evidence" value="ECO:0007669"/>
    <property type="project" value="UniProtKB-KW"/>
</dbReference>
<organism evidence="4 5">
    <name type="scientific">Streptomyces mutomycini</name>
    <dbReference type="NCBI Taxonomy" id="284036"/>
    <lineage>
        <taxon>Bacteria</taxon>
        <taxon>Bacillati</taxon>
        <taxon>Actinomycetota</taxon>
        <taxon>Actinomycetes</taxon>
        <taxon>Kitasatosporales</taxon>
        <taxon>Streptomycetaceae</taxon>
        <taxon>Streptomyces</taxon>
    </lineage>
</organism>
<dbReference type="PANTHER" id="PTHR42998:SF1">
    <property type="entry name" value="TYPE I RESTRICTION ENZYME HINDI METHYLASE SUBUNIT"/>
    <property type="match status" value="1"/>
</dbReference>
<protein>
    <submittedName>
        <fullName evidence="4">N-6 DNA methylase</fullName>
    </submittedName>
</protein>
<dbReference type="RefSeq" id="WP_065849329.1">
    <property type="nucleotide sequence ID" value="NZ_JBHSKI010000001.1"/>
</dbReference>
<dbReference type="Proteomes" id="UP001596208">
    <property type="component" value="Unassembled WGS sequence"/>
</dbReference>
<comment type="caution">
    <text evidence="4">The sequence shown here is derived from an EMBL/GenBank/DDBJ whole genome shotgun (WGS) entry which is preliminary data.</text>
</comment>
<feature type="domain" description="DNA methylase adenine-specific" evidence="3">
    <location>
        <begin position="193"/>
        <end position="494"/>
    </location>
</feature>
<keyword evidence="4" id="KW-0808">Transferase</keyword>
<dbReference type="PANTHER" id="PTHR42998">
    <property type="entry name" value="TYPE I RESTRICTION ENZYME HINDVIIP M PROTEIN-RELATED"/>
    <property type="match status" value="1"/>
</dbReference>
<gene>
    <name evidence="4" type="ORF">ACFPRK_05490</name>
</gene>
<dbReference type="Gene3D" id="3.40.50.150">
    <property type="entry name" value="Vaccinia Virus protein VP39"/>
    <property type="match status" value="1"/>
</dbReference>
<dbReference type="EMBL" id="JBHSKI010000001">
    <property type="protein sequence ID" value="MFC5170057.1"/>
    <property type="molecule type" value="Genomic_DNA"/>
</dbReference>
<evidence type="ECO:0000259" key="3">
    <source>
        <dbReference type="Pfam" id="PF02384"/>
    </source>
</evidence>
<evidence type="ECO:0000256" key="1">
    <source>
        <dbReference type="ARBA" id="ARBA00022747"/>
    </source>
</evidence>
<dbReference type="GO" id="GO:0032259">
    <property type="term" value="P:methylation"/>
    <property type="evidence" value="ECO:0007669"/>
    <property type="project" value="UniProtKB-KW"/>
</dbReference>
<feature type="compositionally biased region" description="Basic and acidic residues" evidence="2">
    <location>
        <begin position="293"/>
        <end position="307"/>
    </location>
</feature>
<keyword evidence="4" id="KW-0489">Methyltransferase</keyword>
<keyword evidence="1" id="KW-0680">Restriction system</keyword>
<dbReference type="SUPFAM" id="SSF53335">
    <property type="entry name" value="S-adenosyl-L-methionine-dependent methyltransferases"/>
    <property type="match status" value="1"/>
</dbReference>
<dbReference type="PRINTS" id="PR00507">
    <property type="entry name" value="N12N6MTFRASE"/>
</dbReference>